<keyword evidence="3" id="KW-0328">Glycosyltransferase</keyword>
<dbReference type="Gene3D" id="2.60.40.10">
    <property type="entry name" value="Immunoglobulins"/>
    <property type="match status" value="1"/>
</dbReference>
<dbReference type="GO" id="GO:0004645">
    <property type="term" value="F:1,4-alpha-oligoglucan phosphorylase activity"/>
    <property type="evidence" value="ECO:0007669"/>
    <property type="project" value="InterPro"/>
</dbReference>
<dbReference type="RefSeq" id="WP_139987203.1">
    <property type="nucleotide sequence ID" value="NZ_VENP01000039.1"/>
</dbReference>
<dbReference type="InterPro" id="IPR035363">
    <property type="entry name" value="LBP_M"/>
</dbReference>
<dbReference type="SUPFAM" id="SSF52317">
    <property type="entry name" value="Class I glutamine amidotransferase-like"/>
    <property type="match status" value="1"/>
</dbReference>
<feature type="domain" description="Lacto-N-biose phosphorylase central" evidence="2">
    <location>
        <begin position="470"/>
        <end position="692"/>
    </location>
</feature>
<proteinExistence type="predicted"/>
<dbReference type="Pfam" id="PF17385">
    <property type="entry name" value="LBP_M"/>
    <property type="match status" value="1"/>
</dbReference>
<evidence type="ECO:0000313" key="3">
    <source>
        <dbReference type="EMBL" id="TNU73595.1"/>
    </source>
</evidence>
<protein>
    <submittedName>
        <fullName evidence="3">1,3-beta-galactosyl-N-acetylhexosamine phosphorylase</fullName>
        <ecNumber evidence="3">2.4.1.211</ecNumber>
    </submittedName>
</protein>
<accession>A0A5C5BC94</accession>
<keyword evidence="4" id="KW-1185">Reference proteome</keyword>
<name>A0A5C5BC94_9MICO</name>
<dbReference type="AlphaFoldDB" id="A0A5C5BC94"/>
<dbReference type="Pfam" id="PF09508">
    <property type="entry name" value="Lact_bio_phlase"/>
    <property type="match status" value="1"/>
</dbReference>
<feature type="domain" description="Lacto-N-biose phosphorylase-like N-terminal TIM barrel" evidence="1">
    <location>
        <begin position="4"/>
        <end position="464"/>
    </location>
</feature>
<dbReference type="Proteomes" id="UP000313849">
    <property type="component" value="Unassembled WGS sequence"/>
</dbReference>
<organism evidence="3 4">
    <name type="scientific">Miniimonas arenae</name>
    <dbReference type="NCBI Taxonomy" id="676201"/>
    <lineage>
        <taxon>Bacteria</taxon>
        <taxon>Bacillati</taxon>
        <taxon>Actinomycetota</taxon>
        <taxon>Actinomycetes</taxon>
        <taxon>Micrococcales</taxon>
        <taxon>Beutenbergiaceae</taxon>
        <taxon>Miniimonas</taxon>
    </lineage>
</organism>
<evidence type="ECO:0000259" key="2">
    <source>
        <dbReference type="Pfam" id="PF17385"/>
    </source>
</evidence>
<dbReference type="OrthoDB" id="5834503at2"/>
<dbReference type="InterPro" id="IPR012711">
    <property type="entry name" value="Lacto-N-biose_phosphorylase"/>
</dbReference>
<evidence type="ECO:0000313" key="4">
    <source>
        <dbReference type="Proteomes" id="UP000313849"/>
    </source>
</evidence>
<gene>
    <name evidence="3" type="primary">gnpA</name>
    <name evidence="3" type="ORF">FH969_10520</name>
</gene>
<dbReference type="InterPro" id="IPR013783">
    <property type="entry name" value="Ig-like_fold"/>
</dbReference>
<dbReference type="InterPro" id="IPR035080">
    <property type="entry name" value="Lact_bio_phlase-like_N"/>
</dbReference>
<dbReference type="Gene3D" id="3.40.50.880">
    <property type="match status" value="1"/>
</dbReference>
<dbReference type="EMBL" id="VENP01000039">
    <property type="protein sequence ID" value="TNU73595.1"/>
    <property type="molecule type" value="Genomic_DNA"/>
</dbReference>
<dbReference type="GO" id="GO:0050500">
    <property type="term" value="F:1,3-beta-galactosyl-N-acetylhexosamine phosphorylase activity"/>
    <property type="evidence" value="ECO:0007669"/>
    <property type="project" value="UniProtKB-EC"/>
</dbReference>
<dbReference type="GO" id="GO:0005975">
    <property type="term" value="P:carbohydrate metabolic process"/>
    <property type="evidence" value="ECO:0007669"/>
    <property type="project" value="UniProtKB-ARBA"/>
</dbReference>
<dbReference type="Gene3D" id="3.20.20.80">
    <property type="entry name" value="Glycosidases"/>
    <property type="match status" value="1"/>
</dbReference>
<dbReference type="EC" id="2.4.1.211" evidence="3"/>
<dbReference type="InterPro" id="IPR029062">
    <property type="entry name" value="Class_I_gatase-like"/>
</dbReference>
<keyword evidence="3" id="KW-0808">Transferase</keyword>
<sequence length="751" mass="81621">MDHGGFTLPGEAGHEALTLRLAERWGADVIRDSDGTQLSPEILHAGHGIYSTICLIREDRAWAAEHSRLLQQNVLMSFPRVAEGEELVIELLEGFSTDQFVVNDWDGTEFWQVFDRTTGTEVLREQWSIGGEAAVETSADTADSADAADAADAATAPGTVRLTGAVPGHSYTVNFLAMRLWEEISMYNHVTNDWGDRPRLMAVEPRHPEVAEHLLAWLEEWCVTHPDTTVVRFTSLFYNFAWFWGSDPDLPHVYADWGSYDFTVNPIALREFNAGREVPITAEDFVNAGRYTSTHNPPSAIYLEWMAFVGAFVRDLGRRCVDVVHRHGKKAYVFYDDSWIGLEPWSPQFGEMGFDGLIKAVFSGYEARLNAGVDVPVHELRLHPYLFPVNLEGAPTFAPGGDPTADAQSYWTVLRRALLRERIDRIGLGGYLSLVEPFEDFQAYIAGVADEHRLIRSLHEAGAPEVAPVRVAVLTAWGALRSWTCSGHLHESPDLSLLHVIESLAGLPFDVRWLSLAEVATDGVPDDVDVLVNAGPAGTAWSGGPAWADPALTTAVTAFVASGGGLIGVQEPAALDRAEAPGRLHRLQLAPVLGVDQDAGDRRVLSRRRFEVHQHHPVLDGVPHALEHVAAVRGTHLVRAGVDVLAVDGAGLPVATATAFGDGRAVFLADHRHGPASARLLENALWWAAGRERSGWTSSAPEVDVAHFPTAGQVLVASSASSVVTTVLRAPSGAERTLVLAPGELLALPVT</sequence>
<comment type="caution">
    <text evidence="3">The sequence shown here is derived from an EMBL/GenBank/DDBJ whole genome shotgun (WGS) entry which is preliminary data.</text>
</comment>
<reference evidence="3 4" key="1">
    <citation type="submission" date="2019-06" db="EMBL/GenBank/DDBJ databases">
        <title>Draft genome sequence of Miniimonas arenae KCTC 19750T isolated from sea sand.</title>
        <authorList>
            <person name="Park S.-J."/>
        </authorList>
    </citation>
    <scope>NUCLEOTIDE SEQUENCE [LARGE SCALE GENOMIC DNA]</scope>
    <source>
        <strain evidence="3 4">KCTC 19750</strain>
    </source>
</reference>
<evidence type="ECO:0000259" key="1">
    <source>
        <dbReference type="Pfam" id="PF09508"/>
    </source>
</evidence>
<dbReference type="NCBIfam" id="TIGR02336">
    <property type="entry name" value="1,3-beta-galactosyl-N-acetylhexosamine phosphorylase"/>
    <property type="match status" value="1"/>
</dbReference>